<dbReference type="AlphaFoldDB" id="A0A4R6M2U1"/>
<dbReference type="Gene3D" id="3.40.50.10310">
    <property type="entry name" value="Creatininase"/>
    <property type="match status" value="1"/>
</dbReference>
<accession>A0A4R6M2U1</accession>
<dbReference type="OrthoDB" id="9801445at2"/>
<dbReference type="InterPro" id="IPR024087">
    <property type="entry name" value="Creatininase-like_sf"/>
</dbReference>
<comment type="similarity">
    <text evidence="5">Belongs to the creatininase superfamily.</text>
</comment>
<protein>
    <submittedName>
        <fullName evidence="6">Creatinine amidohydrolase</fullName>
    </submittedName>
</protein>
<dbReference type="Proteomes" id="UP000295064">
    <property type="component" value="Unassembled WGS sequence"/>
</dbReference>
<dbReference type="GO" id="GO:0009231">
    <property type="term" value="P:riboflavin biosynthetic process"/>
    <property type="evidence" value="ECO:0007669"/>
    <property type="project" value="TreeGrafter"/>
</dbReference>
<dbReference type="Pfam" id="PF02633">
    <property type="entry name" value="Creatininase"/>
    <property type="match status" value="1"/>
</dbReference>
<keyword evidence="3 6" id="KW-0378">Hydrolase</keyword>
<comment type="caution">
    <text evidence="6">The sequence shown here is derived from an EMBL/GenBank/DDBJ whole genome shotgun (WGS) entry which is preliminary data.</text>
</comment>
<keyword evidence="2" id="KW-0479">Metal-binding</keyword>
<dbReference type="InterPro" id="IPR003785">
    <property type="entry name" value="Creatininase/forma_Hydrolase"/>
</dbReference>
<organism evidence="6 7">
    <name type="scientific">Halanaerobium saccharolyticum</name>
    <dbReference type="NCBI Taxonomy" id="43595"/>
    <lineage>
        <taxon>Bacteria</taxon>
        <taxon>Bacillati</taxon>
        <taxon>Bacillota</taxon>
        <taxon>Clostridia</taxon>
        <taxon>Halanaerobiales</taxon>
        <taxon>Halanaerobiaceae</taxon>
        <taxon>Halanaerobium</taxon>
    </lineage>
</organism>
<comment type="cofactor">
    <cofactor evidence="1">
        <name>Zn(2+)</name>
        <dbReference type="ChEBI" id="CHEBI:29105"/>
    </cofactor>
</comment>
<name>A0A4R6M2U1_9FIRM</name>
<dbReference type="GO" id="GO:0016811">
    <property type="term" value="F:hydrolase activity, acting on carbon-nitrogen (but not peptide) bonds, in linear amides"/>
    <property type="evidence" value="ECO:0007669"/>
    <property type="project" value="TreeGrafter"/>
</dbReference>
<gene>
    <name evidence="6" type="ORF">DFR79_104145</name>
</gene>
<sequence length="242" mass="27097">MKKLAEINWKEAEKELKGKTVILPLGAVEAHGYHLPLSTDNYIAQKIAEIAAEKLDALLLPLIPYGQVWSLRNFPGSISLSDQTLISMIGDLAKSLDHHGVEILIIINAHFGNKSALKKAERLIKEKYDIQILRFTHPGLKDLERKYIESSRVHPNYLHAEEIETSMMLQVNSDLVDMSKAEADSPEIPEYFSSYSVPWDQITNKAVLGDPTQATKEKGKKLIKGIAAKIVEIVNNFEKGVE</sequence>
<evidence type="ECO:0000256" key="2">
    <source>
        <dbReference type="ARBA" id="ARBA00022723"/>
    </source>
</evidence>
<dbReference type="PANTHER" id="PTHR35005">
    <property type="entry name" value="3-DEHYDRO-SCYLLO-INOSOSE HYDROLASE"/>
    <property type="match status" value="1"/>
</dbReference>
<evidence type="ECO:0000256" key="5">
    <source>
        <dbReference type="ARBA" id="ARBA00024029"/>
    </source>
</evidence>
<keyword evidence="4" id="KW-0862">Zinc</keyword>
<dbReference type="EMBL" id="SNWX01000004">
    <property type="protein sequence ID" value="TDO94179.1"/>
    <property type="molecule type" value="Genomic_DNA"/>
</dbReference>
<evidence type="ECO:0000313" key="6">
    <source>
        <dbReference type="EMBL" id="TDO94179.1"/>
    </source>
</evidence>
<dbReference type="GO" id="GO:0046872">
    <property type="term" value="F:metal ion binding"/>
    <property type="evidence" value="ECO:0007669"/>
    <property type="project" value="UniProtKB-KW"/>
</dbReference>
<dbReference type="PANTHER" id="PTHR35005:SF1">
    <property type="entry name" value="2-AMINO-5-FORMYLAMINO-6-RIBOSYLAMINOPYRIMIDIN-4(3H)-ONE 5'-MONOPHOSPHATE DEFORMYLASE"/>
    <property type="match status" value="1"/>
</dbReference>
<dbReference type="RefSeq" id="WP_133514295.1">
    <property type="nucleotide sequence ID" value="NZ_SNWX01000004.1"/>
</dbReference>
<reference evidence="6 7" key="1">
    <citation type="submission" date="2019-03" db="EMBL/GenBank/DDBJ databases">
        <title>Subsurface microbial communities from deep shales in Ohio and West Virginia, USA.</title>
        <authorList>
            <person name="Wrighton K."/>
        </authorList>
    </citation>
    <scope>NUCLEOTIDE SEQUENCE [LARGE SCALE GENOMIC DNA]</scope>
    <source>
        <strain evidence="6 7">MA284_T2</strain>
    </source>
</reference>
<evidence type="ECO:0000256" key="1">
    <source>
        <dbReference type="ARBA" id="ARBA00001947"/>
    </source>
</evidence>
<dbReference type="SUPFAM" id="SSF102215">
    <property type="entry name" value="Creatininase"/>
    <property type="match status" value="1"/>
</dbReference>
<proteinExistence type="inferred from homology"/>
<evidence type="ECO:0000256" key="3">
    <source>
        <dbReference type="ARBA" id="ARBA00022801"/>
    </source>
</evidence>
<evidence type="ECO:0000313" key="7">
    <source>
        <dbReference type="Proteomes" id="UP000295064"/>
    </source>
</evidence>
<evidence type="ECO:0000256" key="4">
    <source>
        <dbReference type="ARBA" id="ARBA00022833"/>
    </source>
</evidence>